<keyword evidence="4" id="KW-1185">Reference proteome</keyword>
<protein>
    <recommendedName>
        <fullName evidence="5">Reverse transcriptase zinc-binding domain-containing protein</fullName>
    </recommendedName>
</protein>
<dbReference type="Proteomes" id="UP000327157">
    <property type="component" value="Chromosome 11"/>
</dbReference>
<evidence type="ECO:0000313" key="4">
    <source>
        <dbReference type="Proteomes" id="UP000327157"/>
    </source>
</evidence>
<dbReference type="InterPro" id="IPR000477">
    <property type="entry name" value="RT_dom"/>
</dbReference>
<sequence>MEILEVVNPKVLSEMNHELLRPISNDEIKEAFFQMHPTKSPRPDGMSPGFYQKHCEIVGQDVCDRVRYLLSSGNMLRKINYTHLMLIPKKINPTSMTQLQLVSLCNVIYKICSKVLTNRLKIILLEVVSPSQRTIIPGRLISDNCLVASKIAYYMRRKNNGWNRAMTLKLDISKAYDRFTKGWIHWIMMCVTIVSYSFKLNGETVGFLQPKRGIRQASLILSIPLSLFSPVESMIWTKESKGIFTLKSVYFVAQTCHGLGGEEPDGSTLNEETKFLWKALWRAKVPGKIKICVWHGCMNALLSKLNLKNKRVLLEDICGFCNKEAETVKHTLLHCPCSAAIWFGSPLGIRTLYKVEKGFSGWLTDMAKTVTKDNFELILVLFLWNGVDASPLDVQLKAQTWLSNSRNGMRFNRPKQRFCNFDATWDENGSYGDVGVVVQNATGGFMAAMVSQDKEQIQMEVDALLVVAAIQCTVSALHGHLFKDTQQILRGFKQWKISYGPRKTNKMAHRLARLSLTIDHPLS</sequence>
<dbReference type="PANTHER" id="PTHR46890:SF48">
    <property type="entry name" value="RNA-DIRECTED DNA POLYMERASE"/>
    <property type="match status" value="1"/>
</dbReference>
<reference evidence="3 4" key="3">
    <citation type="submission" date="2019-11" db="EMBL/GenBank/DDBJ databases">
        <title>A de novo genome assembly of a pear dwarfing rootstock.</title>
        <authorList>
            <person name="Wang F."/>
            <person name="Wang J."/>
            <person name="Li S."/>
            <person name="Zhang Y."/>
            <person name="Fang M."/>
            <person name="Ma L."/>
            <person name="Zhao Y."/>
            <person name="Jiang S."/>
        </authorList>
    </citation>
    <scope>NUCLEOTIDE SEQUENCE [LARGE SCALE GENOMIC DNA]</scope>
    <source>
        <strain evidence="3">S2</strain>
        <tissue evidence="3">Leaf</tissue>
    </source>
</reference>
<dbReference type="PANTHER" id="PTHR46890">
    <property type="entry name" value="NON-LTR RETROLELEMENT REVERSE TRANSCRIPTASE-LIKE PROTEIN-RELATED"/>
    <property type="match status" value="1"/>
</dbReference>
<dbReference type="Pfam" id="PF00078">
    <property type="entry name" value="RVT_1"/>
    <property type="match status" value="1"/>
</dbReference>
<dbReference type="CDD" id="cd06222">
    <property type="entry name" value="RNase_H_like"/>
    <property type="match status" value="1"/>
</dbReference>
<evidence type="ECO:0000259" key="1">
    <source>
        <dbReference type="Pfam" id="PF00078"/>
    </source>
</evidence>
<proteinExistence type="predicted"/>
<dbReference type="OrthoDB" id="1748983at2759"/>
<dbReference type="InterPro" id="IPR044730">
    <property type="entry name" value="RNase_H-like_dom_plant"/>
</dbReference>
<evidence type="ECO:0000259" key="2">
    <source>
        <dbReference type="Pfam" id="PF13966"/>
    </source>
</evidence>
<feature type="domain" description="Reverse transcriptase" evidence="1">
    <location>
        <begin position="88"/>
        <end position="178"/>
    </location>
</feature>
<dbReference type="Pfam" id="PF13966">
    <property type="entry name" value="zf-RVT"/>
    <property type="match status" value="1"/>
</dbReference>
<gene>
    <name evidence="3" type="ORF">D8674_005642</name>
</gene>
<accession>A0A5N5FS26</accession>
<organism evidence="3 4">
    <name type="scientific">Pyrus ussuriensis x Pyrus communis</name>
    <dbReference type="NCBI Taxonomy" id="2448454"/>
    <lineage>
        <taxon>Eukaryota</taxon>
        <taxon>Viridiplantae</taxon>
        <taxon>Streptophyta</taxon>
        <taxon>Embryophyta</taxon>
        <taxon>Tracheophyta</taxon>
        <taxon>Spermatophyta</taxon>
        <taxon>Magnoliopsida</taxon>
        <taxon>eudicotyledons</taxon>
        <taxon>Gunneridae</taxon>
        <taxon>Pentapetalae</taxon>
        <taxon>rosids</taxon>
        <taxon>fabids</taxon>
        <taxon>Rosales</taxon>
        <taxon>Rosaceae</taxon>
        <taxon>Amygdaloideae</taxon>
        <taxon>Maleae</taxon>
        <taxon>Pyrus</taxon>
    </lineage>
</organism>
<dbReference type="EMBL" id="SMOL01000559">
    <property type="protein sequence ID" value="KAB2605925.1"/>
    <property type="molecule type" value="Genomic_DNA"/>
</dbReference>
<dbReference type="AlphaFoldDB" id="A0A5N5FS26"/>
<feature type="domain" description="Reverse transcriptase zinc-binding" evidence="2">
    <location>
        <begin position="271"/>
        <end position="342"/>
    </location>
</feature>
<dbReference type="InterPro" id="IPR052343">
    <property type="entry name" value="Retrotransposon-Effector_Assoc"/>
</dbReference>
<reference evidence="3 4" key="1">
    <citation type="submission" date="2019-09" db="EMBL/GenBank/DDBJ databases">
        <authorList>
            <person name="Ou C."/>
        </authorList>
    </citation>
    <scope>NUCLEOTIDE SEQUENCE [LARGE SCALE GENOMIC DNA]</scope>
    <source>
        <strain evidence="3">S2</strain>
        <tissue evidence="3">Leaf</tissue>
    </source>
</reference>
<evidence type="ECO:0008006" key="5">
    <source>
        <dbReference type="Google" id="ProtNLM"/>
    </source>
</evidence>
<name>A0A5N5FS26_9ROSA</name>
<evidence type="ECO:0000313" key="3">
    <source>
        <dbReference type="EMBL" id="KAB2605925.1"/>
    </source>
</evidence>
<reference evidence="4" key="2">
    <citation type="submission" date="2019-10" db="EMBL/GenBank/DDBJ databases">
        <title>A de novo genome assembly of a pear dwarfing rootstock.</title>
        <authorList>
            <person name="Wang F."/>
            <person name="Wang J."/>
            <person name="Li S."/>
            <person name="Zhang Y."/>
            <person name="Fang M."/>
            <person name="Ma L."/>
            <person name="Zhao Y."/>
            <person name="Jiang S."/>
        </authorList>
    </citation>
    <scope>NUCLEOTIDE SEQUENCE [LARGE SCALE GENOMIC DNA]</scope>
</reference>
<comment type="caution">
    <text evidence="3">The sequence shown here is derived from an EMBL/GenBank/DDBJ whole genome shotgun (WGS) entry which is preliminary data.</text>
</comment>
<dbReference type="InterPro" id="IPR026960">
    <property type="entry name" value="RVT-Znf"/>
</dbReference>